<keyword evidence="1" id="KW-0687">Ribonucleoprotein</keyword>
<proteinExistence type="predicted"/>
<keyword evidence="1" id="KW-0689">Ribosomal protein</keyword>
<name>A0ACB9YW31_9PEZI</name>
<reference evidence="1 2" key="1">
    <citation type="journal article" date="2022" name="New Phytol.">
        <title>Ecological generalism drives hyperdiversity of secondary metabolite gene clusters in xylarialean endophytes.</title>
        <authorList>
            <person name="Franco M.E.E."/>
            <person name="Wisecaver J.H."/>
            <person name="Arnold A.E."/>
            <person name="Ju Y.M."/>
            <person name="Slot J.C."/>
            <person name="Ahrendt S."/>
            <person name="Moore L.P."/>
            <person name="Eastman K.E."/>
            <person name="Scott K."/>
            <person name="Konkel Z."/>
            <person name="Mondo S.J."/>
            <person name="Kuo A."/>
            <person name="Hayes R.D."/>
            <person name="Haridas S."/>
            <person name="Andreopoulos B."/>
            <person name="Riley R."/>
            <person name="LaButti K."/>
            <person name="Pangilinan J."/>
            <person name="Lipzen A."/>
            <person name="Amirebrahimi M."/>
            <person name="Yan J."/>
            <person name="Adam C."/>
            <person name="Keymanesh K."/>
            <person name="Ng V."/>
            <person name="Louie K."/>
            <person name="Northen T."/>
            <person name="Drula E."/>
            <person name="Henrissat B."/>
            <person name="Hsieh H.M."/>
            <person name="Youens-Clark K."/>
            <person name="Lutzoni F."/>
            <person name="Miadlikowska J."/>
            <person name="Eastwood D.C."/>
            <person name="Hamelin R.C."/>
            <person name="Grigoriev I.V."/>
            <person name="U'Ren J.M."/>
        </authorList>
    </citation>
    <scope>NUCLEOTIDE SEQUENCE [LARGE SCALE GENOMIC DNA]</scope>
    <source>
        <strain evidence="1 2">CBS 119005</strain>
    </source>
</reference>
<keyword evidence="2" id="KW-1185">Reference proteome</keyword>
<accession>A0ACB9YW31</accession>
<evidence type="ECO:0000313" key="1">
    <source>
        <dbReference type="EMBL" id="KAI4863276.1"/>
    </source>
</evidence>
<sequence>MFLPRVLRPFAVPRAPLSLFSPRFILPVRTRYLSTTIEQSSSPDLATPHSPEPTSPSTQPESQNPSPLPYFVSRNNLNNLSVYQRNKRGGNRKVTILKNGEGDLKALKQDIKEALQLNDGDLSINSVTNHIEIKGQKKVEVLNFLATMGF</sequence>
<protein>
    <submittedName>
        <fullName evidence="1">Mitochondrial large subunit ribosomal protein-domain-containing protein</fullName>
    </submittedName>
</protein>
<dbReference type="Proteomes" id="UP001497700">
    <property type="component" value="Unassembled WGS sequence"/>
</dbReference>
<evidence type="ECO:0000313" key="2">
    <source>
        <dbReference type="Proteomes" id="UP001497700"/>
    </source>
</evidence>
<organism evidence="1 2">
    <name type="scientific">Hypoxylon rubiginosum</name>
    <dbReference type="NCBI Taxonomy" id="110542"/>
    <lineage>
        <taxon>Eukaryota</taxon>
        <taxon>Fungi</taxon>
        <taxon>Dikarya</taxon>
        <taxon>Ascomycota</taxon>
        <taxon>Pezizomycotina</taxon>
        <taxon>Sordariomycetes</taxon>
        <taxon>Xylariomycetidae</taxon>
        <taxon>Xylariales</taxon>
        <taxon>Hypoxylaceae</taxon>
        <taxon>Hypoxylon</taxon>
    </lineage>
</organism>
<comment type="caution">
    <text evidence="1">The sequence shown here is derived from an EMBL/GenBank/DDBJ whole genome shotgun (WGS) entry which is preliminary data.</text>
</comment>
<gene>
    <name evidence="1" type="ORF">F4820DRAFT_378464</name>
</gene>
<dbReference type="EMBL" id="MU393507">
    <property type="protein sequence ID" value="KAI4863276.1"/>
    <property type="molecule type" value="Genomic_DNA"/>
</dbReference>